<dbReference type="AlphaFoldDB" id="A0A5B8VQQ9"/>
<evidence type="ECO:0000256" key="9">
    <source>
        <dbReference type="ARBA" id="ARBA00023136"/>
    </source>
</evidence>
<evidence type="ECO:0000256" key="1">
    <source>
        <dbReference type="ARBA" id="ARBA00004571"/>
    </source>
</evidence>
<dbReference type="EMBL" id="CP042434">
    <property type="protein sequence ID" value="QEC73036.1"/>
    <property type="molecule type" value="Genomic_DNA"/>
</dbReference>
<dbReference type="Pfam" id="PF00593">
    <property type="entry name" value="TonB_dep_Rec_b-barrel"/>
    <property type="match status" value="1"/>
</dbReference>
<gene>
    <name evidence="13" type="ORF">FSB73_16465</name>
</gene>
<comment type="subcellular location">
    <subcellularLocation>
        <location evidence="1 11">Cell outer membrane</location>
        <topology evidence="1 11">Multi-pass membrane protein</topology>
    </subcellularLocation>
</comment>
<evidence type="ECO:0000256" key="3">
    <source>
        <dbReference type="ARBA" id="ARBA00022452"/>
    </source>
</evidence>
<protein>
    <recommendedName>
        <fullName evidence="12">TonB-dependent receptor-like beta-barrel domain-containing protein</fullName>
    </recommendedName>
</protein>
<dbReference type="PANTHER" id="PTHR32552">
    <property type="entry name" value="FERRICHROME IRON RECEPTOR-RELATED"/>
    <property type="match status" value="1"/>
</dbReference>
<reference evidence="13 14" key="1">
    <citation type="journal article" date="2017" name="Int. J. Syst. Evol. Microbiol.">
        <title>Arachidicoccus ginsenosidivorans sp. nov., with ginsenoside-converting activity isolated from ginseng cultivating soil.</title>
        <authorList>
            <person name="Siddiqi M.Z."/>
            <person name="Aslam Z."/>
            <person name="Im W.T."/>
        </authorList>
    </citation>
    <scope>NUCLEOTIDE SEQUENCE [LARGE SCALE GENOMIC DNA]</scope>
    <source>
        <strain evidence="13 14">Gsoil 809</strain>
    </source>
</reference>
<dbReference type="PANTHER" id="PTHR32552:SF81">
    <property type="entry name" value="TONB-DEPENDENT OUTER MEMBRANE RECEPTOR"/>
    <property type="match status" value="1"/>
</dbReference>
<keyword evidence="6" id="KW-0408">Iron</keyword>
<dbReference type="PROSITE" id="PS01156">
    <property type="entry name" value="TONB_DEPENDENT_REC_2"/>
    <property type="match status" value="1"/>
</dbReference>
<keyword evidence="14" id="KW-1185">Reference proteome</keyword>
<keyword evidence="5 11" id="KW-0812">Transmembrane</keyword>
<keyword evidence="10 11" id="KW-0998">Cell outer membrane</keyword>
<dbReference type="InterPro" id="IPR036942">
    <property type="entry name" value="Beta-barrel_TonB_sf"/>
</dbReference>
<dbReference type="Gene3D" id="2.40.170.20">
    <property type="entry name" value="TonB-dependent receptor, beta-barrel domain"/>
    <property type="match status" value="1"/>
</dbReference>
<dbReference type="PROSITE" id="PS52016">
    <property type="entry name" value="TONB_DEPENDENT_REC_3"/>
    <property type="match status" value="1"/>
</dbReference>
<dbReference type="KEGG" id="agi:FSB73_16465"/>
<organism evidence="13 14">
    <name type="scientific">Arachidicoccus ginsenosidivorans</name>
    <dbReference type="NCBI Taxonomy" id="496057"/>
    <lineage>
        <taxon>Bacteria</taxon>
        <taxon>Pseudomonadati</taxon>
        <taxon>Bacteroidota</taxon>
        <taxon>Chitinophagia</taxon>
        <taxon>Chitinophagales</taxon>
        <taxon>Chitinophagaceae</taxon>
        <taxon>Arachidicoccus</taxon>
    </lineage>
</organism>
<dbReference type="InterPro" id="IPR039426">
    <property type="entry name" value="TonB-dep_rcpt-like"/>
</dbReference>
<evidence type="ECO:0000256" key="4">
    <source>
        <dbReference type="ARBA" id="ARBA00022496"/>
    </source>
</evidence>
<dbReference type="SUPFAM" id="SSF56935">
    <property type="entry name" value="Porins"/>
    <property type="match status" value="1"/>
</dbReference>
<evidence type="ECO:0000256" key="8">
    <source>
        <dbReference type="ARBA" id="ARBA00023077"/>
    </source>
</evidence>
<dbReference type="Proteomes" id="UP000321291">
    <property type="component" value="Chromosome"/>
</dbReference>
<feature type="domain" description="TonB-dependent receptor-like beta-barrel" evidence="12">
    <location>
        <begin position="12"/>
        <end position="310"/>
    </location>
</feature>
<comment type="similarity">
    <text evidence="11">Belongs to the TonB-dependent receptor family.</text>
</comment>
<keyword evidence="9 11" id="KW-0472">Membrane</keyword>
<keyword evidence="3 11" id="KW-1134">Transmembrane beta strand</keyword>
<name>A0A5B8VQQ9_9BACT</name>
<keyword evidence="8" id="KW-0798">TonB box</keyword>
<evidence type="ECO:0000256" key="2">
    <source>
        <dbReference type="ARBA" id="ARBA00022448"/>
    </source>
</evidence>
<sequence length="345" mass="39136">MEWMGGNDHIDNYGNQQGIIDTVQYKDHLVLEKHSFFMQYGMDLDRPKKWHLQAGISTNQQRLSYSRLSDSSFGQPEIARTAYQWSPKLGLTYRLLPDMVVFGNAAKGFSTPTIAEIHPSDGRFERSLQAESGWNLEIGIKGSLIGTRLQFQGSVYRFSLNNAIVRRVDASNIEYFVNAGKTRQSGAELWLSYELLSAEQWHPSRWIQQIMLNGSYSYQPYHFLDYQVTGNNYNGHPLTGVPKNVCNLSLSIQTKNGLYLNSMVNNTSRIPLNDASSVYANAYTLWQAKLGYRLMVHSVALNLYIGLDNILDQAYSLGNDINAYGGRYFNPAPGRNYYAGIELDF</sequence>
<dbReference type="InterPro" id="IPR000531">
    <property type="entry name" value="Beta-barrel_TonB"/>
</dbReference>
<dbReference type="InterPro" id="IPR010917">
    <property type="entry name" value="TonB_rcpt_CS"/>
</dbReference>
<keyword evidence="4" id="KW-0410">Iron transport</keyword>
<evidence type="ECO:0000313" key="14">
    <source>
        <dbReference type="Proteomes" id="UP000321291"/>
    </source>
</evidence>
<proteinExistence type="inferred from homology"/>
<dbReference type="GO" id="GO:0009279">
    <property type="term" value="C:cell outer membrane"/>
    <property type="evidence" value="ECO:0007669"/>
    <property type="project" value="UniProtKB-SubCell"/>
</dbReference>
<accession>A0A5B8VQQ9</accession>
<dbReference type="GO" id="GO:0006826">
    <property type="term" value="P:iron ion transport"/>
    <property type="evidence" value="ECO:0007669"/>
    <property type="project" value="UniProtKB-KW"/>
</dbReference>
<evidence type="ECO:0000256" key="10">
    <source>
        <dbReference type="ARBA" id="ARBA00023237"/>
    </source>
</evidence>
<evidence type="ECO:0000313" key="13">
    <source>
        <dbReference type="EMBL" id="QEC73036.1"/>
    </source>
</evidence>
<evidence type="ECO:0000256" key="5">
    <source>
        <dbReference type="ARBA" id="ARBA00022692"/>
    </source>
</evidence>
<keyword evidence="7" id="KW-0406">Ion transport</keyword>
<evidence type="ECO:0000256" key="11">
    <source>
        <dbReference type="PROSITE-ProRule" id="PRU01360"/>
    </source>
</evidence>
<evidence type="ECO:0000259" key="12">
    <source>
        <dbReference type="Pfam" id="PF00593"/>
    </source>
</evidence>
<evidence type="ECO:0000256" key="7">
    <source>
        <dbReference type="ARBA" id="ARBA00023065"/>
    </source>
</evidence>
<evidence type="ECO:0000256" key="6">
    <source>
        <dbReference type="ARBA" id="ARBA00023004"/>
    </source>
</evidence>
<keyword evidence="2 11" id="KW-0813">Transport</keyword>